<proteinExistence type="predicted"/>
<keyword evidence="5" id="KW-1185">Reference proteome</keyword>
<dbReference type="EMBL" id="BJUB01000019">
    <property type="protein sequence ID" value="GEK23579.1"/>
    <property type="molecule type" value="Genomic_DNA"/>
</dbReference>
<protein>
    <submittedName>
        <fullName evidence="4">NAD-dependent dehydratase</fullName>
    </submittedName>
</protein>
<evidence type="ECO:0000256" key="2">
    <source>
        <dbReference type="SAM" id="Phobius"/>
    </source>
</evidence>
<feature type="transmembrane region" description="Helical" evidence="2">
    <location>
        <begin position="336"/>
        <end position="355"/>
    </location>
</feature>
<keyword evidence="2" id="KW-0812">Transmembrane</keyword>
<feature type="domain" description="NAD-dependent epimerase/dehydratase" evidence="3">
    <location>
        <begin position="66"/>
        <end position="230"/>
    </location>
</feature>
<dbReference type="InterPro" id="IPR036291">
    <property type="entry name" value="NAD(P)-bd_dom_sf"/>
</dbReference>
<evidence type="ECO:0000313" key="5">
    <source>
        <dbReference type="Proteomes" id="UP000321118"/>
    </source>
</evidence>
<accession>A0A510V9N7</accession>
<gene>
    <name evidence="4" type="ORF">CXY01_40990</name>
</gene>
<keyword evidence="2" id="KW-0472">Membrane</keyword>
<dbReference type="Gene3D" id="3.40.50.720">
    <property type="entry name" value="NAD(P)-binding Rossmann-like Domain"/>
    <property type="match status" value="1"/>
</dbReference>
<evidence type="ECO:0000256" key="1">
    <source>
        <dbReference type="SAM" id="MobiDB-lite"/>
    </source>
</evidence>
<reference evidence="4 5" key="1">
    <citation type="submission" date="2019-07" db="EMBL/GenBank/DDBJ databases">
        <title>Whole genome shotgun sequence of Cellulomonas xylanilytica NBRC 101102.</title>
        <authorList>
            <person name="Hosoyama A."/>
            <person name="Uohara A."/>
            <person name="Ohji S."/>
            <person name="Ichikawa N."/>
        </authorList>
    </citation>
    <scope>NUCLEOTIDE SEQUENCE [LARGE SCALE GENOMIC DNA]</scope>
    <source>
        <strain evidence="4 5">NBRC 101102</strain>
    </source>
</reference>
<organism evidence="4 5">
    <name type="scientific">Cellulomonas xylanilytica</name>
    <dbReference type="NCBI Taxonomy" id="233583"/>
    <lineage>
        <taxon>Bacteria</taxon>
        <taxon>Bacillati</taxon>
        <taxon>Actinomycetota</taxon>
        <taxon>Actinomycetes</taxon>
        <taxon>Micrococcales</taxon>
        <taxon>Cellulomonadaceae</taxon>
        <taxon>Cellulomonas</taxon>
    </lineage>
</organism>
<feature type="region of interest" description="Disordered" evidence="1">
    <location>
        <begin position="1"/>
        <end position="31"/>
    </location>
</feature>
<dbReference type="InterPro" id="IPR001509">
    <property type="entry name" value="Epimerase_deHydtase"/>
</dbReference>
<dbReference type="OrthoDB" id="9795501at2"/>
<dbReference type="Proteomes" id="UP000321118">
    <property type="component" value="Unassembled WGS sequence"/>
</dbReference>
<name>A0A510V9N7_9CELL</name>
<dbReference type="SUPFAM" id="SSF51735">
    <property type="entry name" value="NAD(P)-binding Rossmann-fold domains"/>
    <property type="match status" value="1"/>
</dbReference>
<evidence type="ECO:0000259" key="3">
    <source>
        <dbReference type="Pfam" id="PF01370"/>
    </source>
</evidence>
<dbReference type="RefSeq" id="WP_146931741.1">
    <property type="nucleotide sequence ID" value="NZ_BJUB01000019.1"/>
</dbReference>
<evidence type="ECO:0000313" key="4">
    <source>
        <dbReference type="EMBL" id="GEK23579.1"/>
    </source>
</evidence>
<sequence length="364" mass="37911">MVGEQIRSGRSTGHGGLSTGSADAARPGEPTDEVVVVGRGPIASAVAAAWGEHARIVEELPADRPQDALAGATVVVLVAHPGDLLASPVKGRREREAAVVAHTQRVLASARAVGARHVVAVGSAVVHGAWADRPVIHDADPLPRADEAAREGLVGDLLAAEAVLERARRRKAPLVTVLRPAAVVGAGVDTFVTRHFEAPRLLTVRGAVRQWQLVHVEDVAAAARFAVEHRLAGVLTVGADDVLEPAAVEAAAGMRRIELAAATAFGTAERLHRVGVLPAPASELAFVVYPWTVASDRLREAGWAPRWSSVECLDVLLEGVQGRVAVAGRRVGTRDAAALGAAGAAVALIGTAAVWRQARTRRRP</sequence>
<keyword evidence="2" id="KW-1133">Transmembrane helix</keyword>
<comment type="caution">
    <text evidence="4">The sequence shown here is derived from an EMBL/GenBank/DDBJ whole genome shotgun (WGS) entry which is preliminary data.</text>
</comment>
<dbReference type="Pfam" id="PF01370">
    <property type="entry name" value="Epimerase"/>
    <property type="match status" value="1"/>
</dbReference>
<dbReference type="AlphaFoldDB" id="A0A510V9N7"/>